<protein>
    <submittedName>
        <fullName evidence="2">Uncharacterized protein</fullName>
    </submittedName>
</protein>
<dbReference type="RefSeq" id="WP_131943034.1">
    <property type="nucleotide sequence ID" value="NZ_BAAAMX010000015.1"/>
</dbReference>
<name>A0A4R4NQ21_9ACTN</name>
<feature type="region of interest" description="Disordered" evidence="1">
    <location>
        <begin position="37"/>
        <end position="125"/>
    </location>
</feature>
<evidence type="ECO:0000313" key="2">
    <source>
        <dbReference type="EMBL" id="TDC11661.1"/>
    </source>
</evidence>
<gene>
    <name evidence="2" type="ORF">E1284_27435</name>
</gene>
<dbReference type="AlphaFoldDB" id="A0A4R4NQ21"/>
<feature type="compositionally biased region" description="Low complexity" evidence="1">
    <location>
        <begin position="37"/>
        <end position="62"/>
    </location>
</feature>
<dbReference type="EMBL" id="SMJW01000169">
    <property type="protein sequence ID" value="TDC11661.1"/>
    <property type="molecule type" value="Genomic_DNA"/>
</dbReference>
<dbReference type="Proteomes" id="UP000295431">
    <property type="component" value="Unassembled WGS sequence"/>
</dbReference>
<evidence type="ECO:0000313" key="3">
    <source>
        <dbReference type="Proteomes" id="UP000295431"/>
    </source>
</evidence>
<keyword evidence="3" id="KW-1185">Reference proteome</keyword>
<reference evidence="2 3" key="1">
    <citation type="submission" date="2019-03" db="EMBL/GenBank/DDBJ databases">
        <title>Draft genome sequences of novel Actinobacteria.</title>
        <authorList>
            <person name="Sahin N."/>
            <person name="Ay H."/>
            <person name="Saygin H."/>
        </authorList>
    </citation>
    <scope>NUCLEOTIDE SEQUENCE [LARGE SCALE GENOMIC DNA]</scope>
    <source>
        <strain evidence="2 3">DSM 45347</strain>
    </source>
</reference>
<sequence>MARGGVRAACSTRAWVVTLLLLVLAAALCTKALGSAAMSAAPPSGSQETAAAAHAEAAAPEPGSVVGAEDGTRCANKPPSTETQTAPQPADTGAAHAIAEPDAPRRAPVQRAVDVRAGPAPPAPGHLLLSILRI</sequence>
<comment type="caution">
    <text evidence="2">The sequence shown here is derived from an EMBL/GenBank/DDBJ whole genome shotgun (WGS) entry which is preliminary data.</text>
</comment>
<evidence type="ECO:0000256" key="1">
    <source>
        <dbReference type="SAM" id="MobiDB-lite"/>
    </source>
</evidence>
<proteinExistence type="predicted"/>
<organism evidence="2 3">
    <name type="scientific">Actinomadura bangladeshensis</name>
    <dbReference type="NCBI Taxonomy" id="453573"/>
    <lineage>
        <taxon>Bacteria</taxon>
        <taxon>Bacillati</taxon>
        <taxon>Actinomycetota</taxon>
        <taxon>Actinomycetes</taxon>
        <taxon>Streptosporangiales</taxon>
        <taxon>Thermomonosporaceae</taxon>
        <taxon>Actinomadura</taxon>
    </lineage>
</organism>
<feature type="compositionally biased region" description="Polar residues" evidence="1">
    <location>
        <begin position="78"/>
        <end position="87"/>
    </location>
</feature>
<accession>A0A4R4NQ21</accession>